<dbReference type="Gene3D" id="3.40.50.150">
    <property type="entry name" value="Vaccinia Virus protein VP39"/>
    <property type="match status" value="1"/>
</dbReference>
<dbReference type="InterPro" id="IPR010730">
    <property type="entry name" value="HET"/>
</dbReference>
<proteinExistence type="predicted"/>
<dbReference type="CDD" id="cd02440">
    <property type="entry name" value="AdoMet_MTases"/>
    <property type="match status" value="1"/>
</dbReference>
<feature type="domain" description="Heterokaryon incompatibility" evidence="2">
    <location>
        <begin position="390"/>
        <end position="533"/>
    </location>
</feature>
<organism evidence="3 4">
    <name type="scientific">Fusarium tjaetaba</name>
    <dbReference type="NCBI Taxonomy" id="1567544"/>
    <lineage>
        <taxon>Eukaryota</taxon>
        <taxon>Fungi</taxon>
        <taxon>Dikarya</taxon>
        <taxon>Ascomycota</taxon>
        <taxon>Pezizomycotina</taxon>
        <taxon>Sordariomycetes</taxon>
        <taxon>Hypocreomycetidae</taxon>
        <taxon>Hypocreales</taxon>
        <taxon>Nectriaceae</taxon>
        <taxon>Fusarium</taxon>
        <taxon>Fusarium fujikuroi species complex</taxon>
    </lineage>
</organism>
<comment type="caution">
    <text evidence="3">The sequence shown here is derived from an EMBL/GenBank/DDBJ whole genome shotgun (WGS) entry which is preliminary data.</text>
</comment>
<evidence type="ECO:0000256" key="1">
    <source>
        <dbReference type="SAM" id="MobiDB-lite"/>
    </source>
</evidence>
<gene>
    <name evidence="3" type="ORF">FTJAE_12606</name>
</gene>
<dbReference type="Pfam" id="PF26639">
    <property type="entry name" value="Het-6_barrel"/>
    <property type="match status" value="1"/>
</dbReference>
<protein>
    <submittedName>
        <fullName evidence="3">Heterokaryon incompatibility protein het-6</fullName>
    </submittedName>
</protein>
<dbReference type="RefSeq" id="XP_037200352.1">
    <property type="nucleotide sequence ID" value="XM_037345670.1"/>
</dbReference>
<evidence type="ECO:0000313" key="3">
    <source>
        <dbReference type="EMBL" id="KAF5617588.1"/>
    </source>
</evidence>
<keyword evidence="4" id="KW-1185">Reference proteome</keyword>
<name>A0A8H5QNK2_9HYPO</name>
<dbReference type="Proteomes" id="UP000530670">
    <property type="component" value="Unassembled WGS sequence"/>
</dbReference>
<dbReference type="PANTHER" id="PTHR24148:SF64">
    <property type="entry name" value="HETEROKARYON INCOMPATIBILITY DOMAIN-CONTAINING PROTEIN"/>
    <property type="match status" value="1"/>
</dbReference>
<dbReference type="PANTHER" id="PTHR24148">
    <property type="entry name" value="ANKYRIN REPEAT DOMAIN-CONTAINING PROTEIN 39 HOMOLOG-RELATED"/>
    <property type="match status" value="1"/>
</dbReference>
<dbReference type="AlphaFoldDB" id="A0A8H5QNK2"/>
<feature type="compositionally biased region" description="Acidic residues" evidence="1">
    <location>
        <begin position="16"/>
        <end position="25"/>
    </location>
</feature>
<dbReference type="Pfam" id="PF06985">
    <property type="entry name" value="HET"/>
    <property type="match status" value="1"/>
</dbReference>
<dbReference type="Pfam" id="PF13489">
    <property type="entry name" value="Methyltransf_23"/>
    <property type="match status" value="1"/>
</dbReference>
<feature type="region of interest" description="Disordered" evidence="1">
    <location>
        <begin position="1"/>
        <end position="29"/>
    </location>
</feature>
<dbReference type="InterPro" id="IPR052895">
    <property type="entry name" value="HetReg/Transcr_Mod"/>
</dbReference>
<dbReference type="EMBL" id="JAAQRI010000348">
    <property type="protein sequence ID" value="KAF5617588.1"/>
    <property type="molecule type" value="Genomic_DNA"/>
</dbReference>
<dbReference type="OrthoDB" id="2157530at2759"/>
<evidence type="ECO:0000259" key="2">
    <source>
        <dbReference type="Pfam" id="PF06985"/>
    </source>
</evidence>
<accession>A0A8H5QNK2</accession>
<dbReference type="GeneID" id="59297940"/>
<evidence type="ECO:0000313" key="4">
    <source>
        <dbReference type="Proteomes" id="UP000530670"/>
    </source>
</evidence>
<dbReference type="InterPro" id="IPR029063">
    <property type="entry name" value="SAM-dependent_MTases_sf"/>
</dbReference>
<sequence>MSSPGGQDLLAAQPLDENEVDDDDSALGQDFASSTASLTSSILEYRKFQGRTFNSDKYETEYFAPNDERQKESIDISHHYFMLLLDGKLSLVPSPDELKKVLDIGTGTGIWAIDFADQYPNAEVIGTDLSPIQPDWVPPNVRFELEDATSNWTWSNDTFDFVHMRYLIGAIIDWGALFKEAFRCCKPGGFVESVEVNSTFFSDDGTASDVAAVQTWNKLFRGASKAFGRSFCEIEGDAELLAAAGFVDLQVTDFKVPVGGWAKDAKLRQVGEFLRATMENDLEGNRQIGCWQVYVKLIENRLLQHCLLYFNKIFRIVTPDATKVNYPNLEPVSDGGNGLCTAGLRELAQPYPGPPLPSPSHIRLICLRPGTDEGIYCELMVVSIDSAPSYEALSYTWGDPSITETINMTTQGSETMQQFSVTSNCFSALKRLRYKDRTRVLWIDALAIDQSNVNERNHQVSLMSKIYSQAAVVVVYLGDAAGNSDLAIEFIMECYDPSPNTTSLSFPKSDILMQALRNLFLRPWFTMVWVIQEVFLSTEKIIYCGDKELCWSAMENFKHYLVNTRMQFRLPYVVSIPNRHCEEETTEKLLLRTLLDSRHCQASDPRDKVYSLLPILQSYIKSLDLAPKYQDGLDKIYTDCAVSLLPSCGWNVVYAVQGQSLVEILPSWVPDWSVTPQRYIIGTAPWMEMSYFWIDKGLPGVPDKPQVMMRNSNDGQKLVLRGYGYPRGRIVRMGSTYIAGTTPFPAKEWYTLVHKIGSSAPPNNSGSILPSQKPPHLRDSFFQFLRLARYLYSSSMEDKEEDPVNELPEPDFIIGGSRISYRDYKFGSRWEHTVRKLAAERKDGVLPFRDIPFHYAAEGWPPSYGNTISGNLEACHLRRCFVTDTGYFGLAPAEAEIGDQVFICVGASVPFVLREISSGGDELHLVGESYLQVRAWEEMTNNESQPEPLYIV</sequence>
<reference evidence="3 4" key="1">
    <citation type="submission" date="2020-05" db="EMBL/GenBank/DDBJ databases">
        <title>Identification and distribution of gene clusters putatively required for synthesis of sphingolipid metabolism inhibitors in phylogenetically diverse species of the filamentous fungus Fusarium.</title>
        <authorList>
            <person name="Kim H.-S."/>
            <person name="Busman M."/>
            <person name="Brown D.W."/>
            <person name="Divon H."/>
            <person name="Uhlig S."/>
            <person name="Proctor R.H."/>
        </authorList>
    </citation>
    <scope>NUCLEOTIDE SEQUENCE [LARGE SCALE GENOMIC DNA]</scope>
    <source>
        <strain evidence="3 4">NRRL 66243</strain>
    </source>
</reference>
<dbReference type="SUPFAM" id="SSF53335">
    <property type="entry name" value="S-adenosyl-L-methionine-dependent methyltransferases"/>
    <property type="match status" value="1"/>
</dbReference>